<gene>
    <name evidence="2" type="ORF">GOBAR_AA37993</name>
</gene>
<organism evidence="2 3">
    <name type="scientific">Gossypium barbadense</name>
    <name type="common">Sea Island cotton</name>
    <name type="synonym">Hibiscus barbadensis</name>
    <dbReference type="NCBI Taxonomy" id="3634"/>
    <lineage>
        <taxon>Eukaryota</taxon>
        <taxon>Viridiplantae</taxon>
        <taxon>Streptophyta</taxon>
        <taxon>Embryophyta</taxon>
        <taxon>Tracheophyta</taxon>
        <taxon>Spermatophyta</taxon>
        <taxon>Magnoliopsida</taxon>
        <taxon>eudicotyledons</taxon>
        <taxon>Gunneridae</taxon>
        <taxon>Pentapetalae</taxon>
        <taxon>rosids</taxon>
        <taxon>malvids</taxon>
        <taxon>Malvales</taxon>
        <taxon>Malvaceae</taxon>
        <taxon>Malvoideae</taxon>
        <taxon>Gossypium</taxon>
    </lineage>
</organism>
<reference evidence="2 3" key="1">
    <citation type="submission" date="2015-01" db="EMBL/GenBank/DDBJ databases">
        <title>Genome of allotetraploid Gossypium barbadense reveals genomic plasticity and fiber elongation in cotton evolution.</title>
        <authorList>
            <person name="Chen X."/>
            <person name="Liu X."/>
            <person name="Zhao B."/>
            <person name="Zheng H."/>
            <person name="Hu Y."/>
            <person name="Lu G."/>
            <person name="Yang C."/>
            <person name="Chen J."/>
            <person name="Shan C."/>
            <person name="Zhang L."/>
            <person name="Zhou Y."/>
            <person name="Wang L."/>
            <person name="Guo W."/>
            <person name="Bai Y."/>
            <person name="Ruan J."/>
            <person name="Shangguan X."/>
            <person name="Mao Y."/>
            <person name="Jiang J."/>
            <person name="Zhu Y."/>
            <person name="Lei J."/>
            <person name="Kang H."/>
            <person name="Chen S."/>
            <person name="He X."/>
            <person name="Wang R."/>
            <person name="Wang Y."/>
            <person name="Chen J."/>
            <person name="Wang L."/>
            <person name="Yu S."/>
            <person name="Wang B."/>
            <person name="Wei J."/>
            <person name="Song S."/>
            <person name="Lu X."/>
            <person name="Gao Z."/>
            <person name="Gu W."/>
            <person name="Deng X."/>
            <person name="Ma D."/>
            <person name="Wang S."/>
            <person name="Liang W."/>
            <person name="Fang L."/>
            <person name="Cai C."/>
            <person name="Zhu X."/>
            <person name="Zhou B."/>
            <person name="Zhang Y."/>
            <person name="Chen Z."/>
            <person name="Xu S."/>
            <person name="Zhu R."/>
            <person name="Wang S."/>
            <person name="Zhang T."/>
            <person name="Zhao G."/>
        </authorList>
    </citation>
    <scope>NUCLEOTIDE SEQUENCE [LARGE SCALE GENOMIC DNA]</scope>
    <source>
        <strain evidence="3">cv. Xinhai21</strain>
        <tissue evidence="2">Leaf</tissue>
    </source>
</reference>
<proteinExistence type="predicted"/>
<dbReference type="PANTHER" id="PTHR31286:SF173">
    <property type="entry name" value="DUF4283 DOMAIN-CONTAINING PROTEIN"/>
    <property type="match status" value="1"/>
</dbReference>
<accession>A0A2P5VV46</accession>
<evidence type="ECO:0008006" key="4">
    <source>
        <dbReference type="Google" id="ProtNLM"/>
    </source>
</evidence>
<evidence type="ECO:0000313" key="3">
    <source>
        <dbReference type="Proteomes" id="UP000239757"/>
    </source>
</evidence>
<dbReference type="InterPro" id="IPR040256">
    <property type="entry name" value="At4g02000-like"/>
</dbReference>
<dbReference type="PANTHER" id="PTHR31286">
    <property type="entry name" value="GLYCINE-RICH CELL WALL STRUCTURAL PROTEIN 1.8-LIKE"/>
    <property type="match status" value="1"/>
</dbReference>
<sequence length="382" mass="43083">MGGDPDPKPTLSWKDKLLGGSTGESGLDHIVPAEGSNNDFEFLEGDLNTTTIDGVLAITFSNRLKNILFREMELTVIVKLRGHNIRYNALHNRILSLWKPAVEDCNIVLSKDLWVIYGQYLTVQSWTKLFSPSQPYPSVVYVDGAFQHIEYKAFLTVCFTCGKYGHVKDMFRTAEIEQNPMEASGKSSAKSRSKEKEPEFGPWMLVEKRHSRQGKRDFSVKVMEKQKQKPLGSHFTALMREEDLNGDRRLNAGGYSGEDGNRKEAARVGDFKAWVNKNVGGSQGTLNSKNQTIMDVEKLEKIKAHYNLVFDKSKGFIVPISDNALDPNRRSSGNWSNRKISFALRCKGRRFKTSGNTRIPLAESMEAMAELLSLKFSEKIQC</sequence>
<feature type="region of interest" description="Disordered" evidence="1">
    <location>
        <begin position="178"/>
        <end position="199"/>
    </location>
</feature>
<evidence type="ECO:0000313" key="2">
    <source>
        <dbReference type="EMBL" id="PPR82721.1"/>
    </source>
</evidence>
<dbReference type="AlphaFoldDB" id="A0A2P5VV46"/>
<dbReference type="OrthoDB" id="995555at2759"/>
<dbReference type="EMBL" id="KZ670736">
    <property type="protein sequence ID" value="PPR82721.1"/>
    <property type="molecule type" value="Genomic_DNA"/>
</dbReference>
<name>A0A2P5VV46_GOSBA</name>
<dbReference type="Proteomes" id="UP000239757">
    <property type="component" value="Unassembled WGS sequence"/>
</dbReference>
<protein>
    <recommendedName>
        <fullName evidence="4">DUF4283 domain-containing protein</fullName>
    </recommendedName>
</protein>
<evidence type="ECO:0000256" key="1">
    <source>
        <dbReference type="SAM" id="MobiDB-lite"/>
    </source>
</evidence>